<sequence>MSLFHRRPRKEWATGDEFAEWLGETTGPEDDPWGGTATDTPERGEELADDGKDSYGEPADDDETVVANHPRGKVRRGSTRAAIAAVAMVALTASQAPGLADTPRPKPRVADLPPGQPTDTNYHTELPPLAAADPTTGRPAAPQLTIGEQQGIPATVLAAYKHAERKLRGSDPGCRLPWELLAAIGKVESGHAQGGRVDANGTTRAVILGPMLTGEEFARITDTDDGLLDGDKVWDRAVGPMQFIPSTWARWGADGNGDGQANPNNVYDAALAAGQYLCAGQRNLSVSDQLNAAILSYNNSNTYLATVLSWLAFYRSGVHSVPDGLGVLPTSPGAGNPKTEESGDYNGDGKKDPGIIIGPQPSPSPTPPSTGGNPLPGLPPDSQPPTDDPTDPTEDPTTDPTDPTEDPTDPTEDPTTDPTDDPTEDPTTDPTTDPTEDPTTDPTTDPTEDPVTTDPTADPCVDPADPACATTDPGGEPPSP</sequence>
<dbReference type="PRINTS" id="PR01217">
    <property type="entry name" value="PRICHEXTENSN"/>
</dbReference>
<dbReference type="Proteomes" id="UP000466345">
    <property type="component" value="Unassembled WGS sequence"/>
</dbReference>
<dbReference type="Pfam" id="PF13406">
    <property type="entry name" value="SLT_2"/>
    <property type="match status" value="1"/>
</dbReference>
<reference evidence="3 4" key="1">
    <citation type="submission" date="2019-10" db="EMBL/GenBank/DDBJ databases">
        <title>Streptomyces smaragdinus sp. nov. and Streptomyces fabii sp. nov., isolated from the gut of fungus growing-termite Macrotermes natalensis.</title>
        <authorList>
            <person name="Schwitalla J."/>
            <person name="Benndorf R."/>
            <person name="Martin K."/>
            <person name="De Beer W."/>
            <person name="Kaster A.-K."/>
            <person name="Vollmers J."/>
            <person name="Poulsen M."/>
            <person name="Beemelmanns C."/>
        </authorList>
    </citation>
    <scope>NUCLEOTIDE SEQUENCE [LARGE SCALE GENOMIC DNA]</scope>
    <source>
        <strain evidence="3 4">RB5</strain>
    </source>
</reference>
<keyword evidence="4" id="KW-1185">Reference proteome</keyword>
<feature type="compositionally biased region" description="Low complexity" evidence="1">
    <location>
        <begin position="440"/>
        <end position="470"/>
    </location>
</feature>
<evidence type="ECO:0000313" key="4">
    <source>
        <dbReference type="Proteomes" id="UP000466345"/>
    </source>
</evidence>
<dbReference type="EMBL" id="WEGJ01000043">
    <property type="protein sequence ID" value="MQY16011.1"/>
    <property type="molecule type" value="Genomic_DNA"/>
</dbReference>
<feature type="compositionally biased region" description="Pro residues" evidence="1">
    <location>
        <begin position="376"/>
        <end position="387"/>
    </location>
</feature>
<evidence type="ECO:0000259" key="2">
    <source>
        <dbReference type="Pfam" id="PF13406"/>
    </source>
</evidence>
<dbReference type="GO" id="GO:0009253">
    <property type="term" value="P:peptidoglycan catabolic process"/>
    <property type="evidence" value="ECO:0007669"/>
    <property type="project" value="TreeGrafter"/>
</dbReference>
<dbReference type="InterPro" id="IPR023346">
    <property type="entry name" value="Lysozyme-like_dom_sf"/>
</dbReference>
<dbReference type="Gene3D" id="1.10.530.10">
    <property type="match status" value="1"/>
</dbReference>
<dbReference type="PANTHER" id="PTHR30163">
    <property type="entry name" value="MEMBRANE-BOUND LYTIC MUREIN TRANSGLYCOSYLASE B"/>
    <property type="match status" value="1"/>
</dbReference>
<evidence type="ECO:0000256" key="1">
    <source>
        <dbReference type="SAM" id="MobiDB-lite"/>
    </source>
</evidence>
<dbReference type="GO" id="GO:0008933">
    <property type="term" value="F:peptidoglycan lytic transglycosylase activity"/>
    <property type="evidence" value="ECO:0007669"/>
    <property type="project" value="TreeGrafter"/>
</dbReference>
<dbReference type="SUPFAM" id="SSF53955">
    <property type="entry name" value="Lysozyme-like"/>
    <property type="match status" value="1"/>
</dbReference>
<feature type="compositionally biased region" description="Acidic residues" evidence="1">
    <location>
        <begin position="388"/>
        <end position="427"/>
    </location>
</feature>
<dbReference type="InterPro" id="IPR031304">
    <property type="entry name" value="SLT_2"/>
</dbReference>
<dbReference type="AlphaFoldDB" id="A0A7K0CRF3"/>
<accession>A0A7K0CRF3</accession>
<name>A0A7K0CRF3_9ACTN</name>
<feature type="region of interest" description="Disordered" evidence="1">
    <location>
        <begin position="97"/>
        <end position="148"/>
    </location>
</feature>
<feature type="compositionally biased region" description="Basic and acidic residues" evidence="1">
    <location>
        <begin position="40"/>
        <end position="55"/>
    </location>
</feature>
<dbReference type="PANTHER" id="PTHR30163:SF8">
    <property type="entry name" value="LYTIC MUREIN TRANSGLYCOSYLASE"/>
    <property type="match status" value="1"/>
</dbReference>
<proteinExistence type="predicted"/>
<feature type="region of interest" description="Disordered" evidence="1">
    <location>
        <begin position="328"/>
        <end position="480"/>
    </location>
</feature>
<evidence type="ECO:0000313" key="3">
    <source>
        <dbReference type="EMBL" id="MQY16011.1"/>
    </source>
</evidence>
<feature type="domain" description="Transglycosylase SLT" evidence="2">
    <location>
        <begin position="237"/>
        <end position="277"/>
    </location>
</feature>
<protein>
    <recommendedName>
        <fullName evidence="2">Transglycosylase SLT domain-containing protein</fullName>
    </recommendedName>
</protein>
<gene>
    <name evidence="3" type="ORF">SRB5_62030</name>
</gene>
<feature type="region of interest" description="Disordered" evidence="1">
    <location>
        <begin position="1"/>
        <end position="78"/>
    </location>
</feature>
<organism evidence="3 4">
    <name type="scientific">Streptomyces smaragdinus</name>
    <dbReference type="NCBI Taxonomy" id="2585196"/>
    <lineage>
        <taxon>Bacteria</taxon>
        <taxon>Bacillati</taxon>
        <taxon>Actinomycetota</taxon>
        <taxon>Actinomycetes</taxon>
        <taxon>Kitasatosporales</taxon>
        <taxon>Streptomycetaceae</taxon>
        <taxon>Streptomyces</taxon>
    </lineage>
</organism>
<dbReference type="CDD" id="cd13399">
    <property type="entry name" value="Slt35-like"/>
    <property type="match status" value="1"/>
</dbReference>
<dbReference type="RefSeq" id="WP_407704009.1">
    <property type="nucleotide sequence ID" value="NZ_WEGJ01000043.1"/>
</dbReference>
<dbReference type="InterPro" id="IPR043426">
    <property type="entry name" value="MltB-like"/>
</dbReference>
<comment type="caution">
    <text evidence="3">The sequence shown here is derived from an EMBL/GenBank/DDBJ whole genome shotgun (WGS) entry which is preliminary data.</text>
</comment>